<dbReference type="RefSeq" id="WP_179481299.1">
    <property type="nucleotide sequence ID" value="NZ_JACCFW010000001.1"/>
</dbReference>
<evidence type="ECO:0000313" key="10">
    <source>
        <dbReference type="Proteomes" id="UP000571817"/>
    </source>
</evidence>
<evidence type="ECO:0000256" key="6">
    <source>
        <dbReference type="ARBA" id="ARBA00023136"/>
    </source>
</evidence>
<dbReference type="Gene3D" id="1.10.4160.10">
    <property type="entry name" value="Hydantoin permease"/>
    <property type="match status" value="1"/>
</dbReference>
<dbReference type="EMBL" id="JACCFW010000001">
    <property type="protein sequence ID" value="NYJ74982.1"/>
    <property type="molecule type" value="Genomic_DNA"/>
</dbReference>
<evidence type="ECO:0000256" key="4">
    <source>
        <dbReference type="ARBA" id="ARBA00022692"/>
    </source>
</evidence>
<evidence type="ECO:0000256" key="3">
    <source>
        <dbReference type="ARBA" id="ARBA00022448"/>
    </source>
</evidence>
<feature type="transmembrane region" description="Helical" evidence="8">
    <location>
        <begin position="177"/>
        <end position="197"/>
    </location>
</feature>
<evidence type="ECO:0000256" key="1">
    <source>
        <dbReference type="ARBA" id="ARBA00004141"/>
    </source>
</evidence>
<feature type="transmembrane region" description="Helical" evidence="8">
    <location>
        <begin position="408"/>
        <end position="434"/>
    </location>
</feature>
<reference evidence="9 10" key="1">
    <citation type="submission" date="2020-07" db="EMBL/GenBank/DDBJ databases">
        <title>Sequencing the genomes of 1000 actinobacteria strains.</title>
        <authorList>
            <person name="Klenk H.-P."/>
        </authorList>
    </citation>
    <scope>NUCLEOTIDE SEQUENCE [LARGE SCALE GENOMIC DNA]</scope>
    <source>
        <strain evidence="9 10">DSM 29531</strain>
    </source>
</reference>
<keyword evidence="4 8" id="KW-0812">Transmembrane</keyword>
<protein>
    <submittedName>
        <fullName evidence="9">Purine-cytosine permease-like protein</fullName>
    </submittedName>
</protein>
<proteinExistence type="inferred from homology"/>
<gene>
    <name evidence="9" type="ORF">HNR15_001945</name>
</gene>
<evidence type="ECO:0000256" key="8">
    <source>
        <dbReference type="SAM" id="Phobius"/>
    </source>
</evidence>
<keyword evidence="5 8" id="KW-1133">Transmembrane helix</keyword>
<keyword evidence="6 7" id="KW-0472">Membrane</keyword>
<comment type="subcellular location">
    <subcellularLocation>
        <location evidence="1">Membrane</location>
        <topology evidence="1">Multi-pass membrane protein</topology>
    </subcellularLocation>
</comment>
<keyword evidence="10" id="KW-1185">Reference proteome</keyword>
<feature type="transmembrane region" description="Helical" evidence="8">
    <location>
        <begin position="366"/>
        <end position="387"/>
    </location>
</feature>
<feature type="transmembrane region" description="Helical" evidence="8">
    <location>
        <begin position="36"/>
        <end position="58"/>
    </location>
</feature>
<feature type="transmembrane region" description="Helical" evidence="8">
    <location>
        <begin position="209"/>
        <end position="229"/>
    </location>
</feature>
<keyword evidence="3 7" id="KW-0813">Transport</keyword>
<dbReference type="InterPro" id="IPR001248">
    <property type="entry name" value="Pur-cyt_permease"/>
</dbReference>
<feature type="transmembrane region" description="Helical" evidence="8">
    <location>
        <begin position="249"/>
        <end position="270"/>
    </location>
</feature>
<evidence type="ECO:0000256" key="7">
    <source>
        <dbReference type="PIRNR" id="PIRNR002744"/>
    </source>
</evidence>
<dbReference type="AlphaFoldDB" id="A0A853DCB8"/>
<evidence type="ECO:0000256" key="2">
    <source>
        <dbReference type="ARBA" id="ARBA00008974"/>
    </source>
</evidence>
<dbReference type="GO" id="GO:0005886">
    <property type="term" value="C:plasma membrane"/>
    <property type="evidence" value="ECO:0007669"/>
    <property type="project" value="TreeGrafter"/>
</dbReference>
<name>A0A853DCB8_9MICO</name>
<comment type="caution">
    <text evidence="9">The sequence shown here is derived from an EMBL/GenBank/DDBJ whole genome shotgun (WGS) entry which is preliminary data.</text>
</comment>
<feature type="transmembrane region" description="Helical" evidence="8">
    <location>
        <begin position="454"/>
        <end position="475"/>
    </location>
</feature>
<feature type="transmembrane region" description="Helical" evidence="8">
    <location>
        <begin position="65"/>
        <end position="87"/>
    </location>
</feature>
<dbReference type="PIRSF" id="PIRSF002744">
    <property type="entry name" value="Pur-cyt_permease"/>
    <property type="match status" value="1"/>
</dbReference>
<accession>A0A853DCB8</accession>
<feature type="transmembrane region" description="Helical" evidence="8">
    <location>
        <begin position="112"/>
        <end position="138"/>
    </location>
</feature>
<dbReference type="InterPro" id="IPR026030">
    <property type="entry name" value="Pur-cyt_permease_Fcy2/21/22"/>
</dbReference>
<evidence type="ECO:0000313" key="9">
    <source>
        <dbReference type="EMBL" id="NYJ74982.1"/>
    </source>
</evidence>
<comment type="similarity">
    <text evidence="2 7">Belongs to the purine-cytosine permease (2.A.39) family.</text>
</comment>
<evidence type="ECO:0000256" key="5">
    <source>
        <dbReference type="ARBA" id="ARBA00022989"/>
    </source>
</evidence>
<dbReference type="PANTHER" id="PTHR31806:SF1">
    <property type="entry name" value="PURINE-CYTOSINE PERMEASE FCY2-RELATED"/>
    <property type="match status" value="1"/>
</dbReference>
<dbReference type="Pfam" id="PF02133">
    <property type="entry name" value="Transp_cyt_pur"/>
    <property type="match status" value="1"/>
</dbReference>
<feature type="transmembrane region" description="Helical" evidence="8">
    <location>
        <begin position="334"/>
        <end position="354"/>
    </location>
</feature>
<feature type="transmembrane region" description="Helical" evidence="8">
    <location>
        <begin position="303"/>
        <end position="327"/>
    </location>
</feature>
<feature type="transmembrane region" description="Helical" evidence="8">
    <location>
        <begin position="150"/>
        <end position="171"/>
    </location>
</feature>
<dbReference type="GO" id="GO:0022857">
    <property type="term" value="F:transmembrane transporter activity"/>
    <property type="evidence" value="ECO:0007669"/>
    <property type="project" value="InterPro"/>
</dbReference>
<sequence>MATTQAPEVRAPSGVEANGLNVIEESERHGQPASLFWPWFASNISVLAIAYGAFVIGFGLNIWQALGAAVVGSIGSFLLCGFVSVAGKRGSAPTLVLSRAAFGLNGNRVPSAISWILTVGWETVLVVLATLGTSTVFAQLGWSHGAATKLVVLLVVAAITVVAGVFGFALIMRLQTVITLATAVLTIGYIALTVHRVHWHTVSTMKAGGVPQVLGATILVLTALGLGWVNCAADYSRYLPRSTPSRGVIFWTTFGGALGPVMLVVFGILLAASDPKLSTAIGSDPIGALTSALPTWYLVPFAIVAILGLMSGAVLDIYSSGLSLLSLGLRAPRFVAALIDGTIMTLGGIYVVFFTSSSFVANFQGFLVTVGVPIAAWCGVFLGDLVLRRRAYADAELYDARGRYGSFAPIPLVLMVIGSVLGWGLVVTSAKVSWLTWQGYLLDPLHLGGKEGTWAYAGLGVLVAIVVGFVGAVALTSSTVRRQERVDPTSTAKAASAV</sequence>
<dbReference type="PANTHER" id="PTHR31806">
    <property type="entry name" value="PURINE-CYTOSINE PERMEASE FCY2-RELATED"/>
    <property type="match status" value="1"/>
</dbReference>
<organism evidence="9 10">
    <name type="scientific">Allobranchiibius huperziae</name>
    <dbReference type="NCBI Taxonomy" id="1874116"/>
    <lineage>
        <taxon>Bacteria</taxon>
        <taxon>Bacillati</taxon>
        <taxon>Actinomycetota</taxon>
        <taxon>Actinomycetes</taxon>
        <taxon>Micrococcales</taxon>
        <taxon>Dermacoccaceae</taxon>
        <taxon>Allobranchiibius</taxon>
    </lineage>
</organism>
<dbReference type="Proteomes" id="UP000571817">
    <property type="component" value="Unassembled WGS sequence"/>
</dbReference>